<dbReference type="SUPFAM" id="SSF48403">
    <property type="entry name" value="Ankyrin repeat"/>
    <property type="match status" value="1"/>
</dbReference>
<dbReference type="Ensembl" id="ENSOMET00000016637.1">
    <property type="protein sequence ID" value="ENSOMEP00000028241.1"/>
    <property type="gene ID" value="ENSOMEG00000011221.1"/>
</dbReference>
<dbReference type="Pfam" id="PF12796">
    <property type="entry name" value="Ank_2"/>
    <property type="match status" value="1"/>
</dbReference>
<dbReference type="RefSeq" id="XP_024132422.1">
    <property type="nucleotide sequence ID" value="XM_024276654.2"/>
</dbReference>
<dbReference type="GO" id="GO:0034142">
    <property type="term" value="P:toll-like receptor 4 signaling pathway"/>
    <property type="evidence" value="ECO:0007669"/>
    <property type="project" value="TreeGrafter"/>
</dbReference>
<reference evidence="9" key="2">
    <citation type="submission" date="2025-09" db="UniProtKB">
        <authorList>
            <consortium name="Ensembl"/>
        </authorList>
    </citation>
    <scope>IDENTIFICATION</scope>
</reference>
<evidence type="ECO:0000256" key="7">
    <source>
        <dbReference type="PROSITE-ProRule" id="PRU00023"/>
    </source>
</evidence>
<evidence type="ECO:0000256" key="5">
    <source>
        <dbReference type="ARBA" id="ARBA00041987"/>
    </source>
</evidence>
<dbReference type="InterPro" id="IPR002110">
    <property type="entry name" value="Ankyrin_rpt"/>
</dbReference>
<feature type="compositionally biased region" description="Basic and acidic residues" evidence="8">
    <location>
        <begin position="16"/>
        <end position="28"/>
    </location>
</feature>
<feature type="repeat" description="ANK" evidence="7">
    <location>
        <begin position="188"/>
        <end position="220"/>
    </location>
</feature>
<dbReference type="PROSITE" id="PS50297">
    <property type="entry name" value="ANK_REP_REGION"/>
    <property type="match status" value="3"/>
</dbReference>
<keyword evidence="2 7" id="KW-0040">ANK repeat</keyword>
<dbReference type="PaxDb" id="30732-ENSOMEP00000028241"/>
<keyword evidence="10" id="KW-1185">Reference proteome</keyword>
<dbReference type="GeneTree" id="ENSGT00940000163080"/>
<feature type="repeat" description="ANK" evidence="7">
    <location>
        <begin position="222"/>
        <end position="254"/>
    </location>
</feature>
<evidence type="ECO:0000313" key="10">
    <source>
        <dbReference type="Proteomes" id="UP000261560"/>
    </source>
</evidence>
<keyword evidence="1" id="KW-0677">Repeat</keyword>
<dbReference type="KEGG" id="oml:112149154"/>
<dbReference type="GO" id="GO:0005829">
    <property type="term" value="C:cytosol"/>
    <property type="evidence" value="ECO:0007669"/>
    <property type="project" value="TreeGrafter"/>
</dbReference>
<dbReference type="InterPro" id="IPR036770">
    <property type="entry name" value="Ankyrin_rpt-contain_sf"/>
</dbReference>
<dbReference type="GO" id="GO:0071356">
    <property type="term" value="P:cellular response to tumor necrosis factor"/>
    <property type="evidence" value="ECO:0007669"/>
    <property type="project" value="TreeGrafter"/>
</dbReference>
<evidence type="ECO:0000256" key="3">
    <source>
        <dbReference type="ARBA" id="ARBA00038439"/>
    </source>
</evidence>
<dbReference type="GO" id="GO:0051059">
    <property type="term" value="F:NF-kappaB binding"/>
    <property type="evidence" value="ECO:0007669"/>
    <property type="project" value="TreeGrafter"/>
</dbReference>
<dbReference type="OMA" id="TYGLDNC"/>
<evidence type="ECO:0000313" key="9">
    <source>
        <dbReference type="Ensembl" id="ENSOMEP00000028241.1"/>
    </source>
</evidence>
<evidence type="ECO:0000256" key="8">
    <source>
        <dbReference type="SAM" id="MobiDB-lite"/>
    </source>
</evidence>
<sequence length="317" mass="35565">MDLHRNTMLNQMDYSQDSKEVKSSQLTEDRLDSGIDSLKEEEYQAVATEILRLQLDCEHKQPAAVIGEPLQEWQTQITEEGDTLLHLAIIHEAKDFTQKMIDVSKNTDFLNTQNDLRQTPLHLAVITNQPDVCYSLIVSGCDVTVVDNNGDTPLHIACRHGNLHCFSAITQNCQPEQLHTAMATWNYNGQNCLHLASIHGFLVLVEKMVDLGADINTREQHNGRGALHLAVDQQNLSLVKLLLQKGADPNLLTSGGYTPYHLTYGLDNCDIRKELHPLTRPDLRELPDSDSENSEDDSDSDSDEGQVMYDDIKLNGH</sequence>
<comment type="function">
    <text evidence="6">Inhibits the activity of dimeric NF-kappa-B/REL complexes by trapping REL (RELA/p65 and NFKB1/p50) dimers in the cytoplasm by masking their nuclear localization signals. On cellular stimulation by immune and pro-inflammatory responses, becomes phosphorylated promoting ubiquitination and degradation, enabling the dimeric RELA to translocate to the nucleus and activate transcription.</text>
</comment>
<dbReference type="AlphaFoldDB" id="A0A3B3DED1"/>
<dbReference type="PANTHER" id="PTHR46680">
    <property type="entry name" value="NF-KAPPA-B INHIBITOR ALPHA"/>
    <property type="match status" value="1"/>
</dbReference>
<dbReference type="Gene3D" id="1.25.40.20">
    <property type="entry name" value="Ankyrin repeat-containing domain"/>
    <property type="match status" value="1"/>
</dbReference>
<organism evidence="9 10">
    <name type="scientific">Oryzias melastigma</name>
    <name type="common">Marine medaka</name>
    <dbReference type="NCBI Taxonomy" id="30732"/>
    <lineage>
        <taxon>Eukaryota</taxon>
        <taxon>Metazoa</taxon>
        <taxon>Chordata</taxon>
        <taxon>Craniata</taxon>
        <taxon>Vertebrata</taxon>
        <taxon>Euteleostomi</taxon>
        <taxon>Actinopterygii</taxon>
        <taxon>Neopterygii</taxon>
        <taxon>Teleostei</taxon>
        <taxon>Neoteleostei</taxon>
        <taxon>Acanthomorphata</taxon>
        <taxon>Ovalentaria</taxon>
        <taxon>Atherinomorphae</taxon>
        <taxon>Beloniformes</taxon>
        <taxon>Adrianichthyidae</taxon>
        <taxon>Oryziinae</taxon>
        <taxon>Oryzias</taxon>
    </lineage>
</organism>
<feature type="repeat" description="ANK" evidence="7">
    <location>
        <begin position="116"/>
        <end position="148"/>
    </location>
</feature>
<evidence type="ECO:0000256" key="2">
    <source>
        <dbReference type="ARBA" id="ARBA00023043"/>
    </source>
</evidence>
<protein>
    <recommendedName>
        <fullName evidence="4">NF-kappa-B inhibitor alpha</fullName>
    </recommendedName>
    <alternativeName>
        <fullName evidence="5">I-kappa-B-alpha</fullName>
    </alternativeName>
</protein>
<feature type="region of interest" description="Disordered" evidence="8">
    <location>
        <begin position="1"/>
        <end position="28"/>
    </location>
</feature>
<dbReference type="CTD" id="323099"/>
<dbReference type="PROSITE" id="PS50088">
    <property type="entry name" value="ANK_REPEAT"/>
    <property type="match status" value="3"/>
</dbReference>
<evidence type="ECO:0000256" key="1">
    <source>
        <dbReference type="ARBA" id="ARBA00022737"/>
    </source>
</evidence>
<evidence type="ECO:0000256" key="6">
    <source>
        <dbReference type="ARBA" id="ARBA00045368"/>
    </source>
</evidence>
<dbReference type="OrthoDB" id="20727at2759"/>
<dbReference type="Proteomes" id="UP000261560">
    <property type="component" value="Unplaced"/>
</dbReference>
<feature type="compositionally biased region" description="Acidic residues" evidence="8">
    <location>
        <begin position="288"/>
        <end position="304"/>
    </location>
</feature>
<name>A0A3B3DED1_ORYME</name>
<dbReference type="Pfam" id="PF00023">
    <property type="entry name" value="Ank"/>
    <property type="match status" value="1"/>
</dbReference>
<dbReference type="PRINTS" id="PR01415">
    <property type="entry name" value="ANKYRIN"/>
</dbReference>
<reference evidence="9" key="1">
    <citation type="submission" date="2025-08" db="UniProtKB">
        <authorList>
            <consortium name="Ensembl"/>
        </authorList>
    </citation>
    <scope>IDENTIFICATION</scope>
</reference>
<dbReference type="PANTHER" id="PTHR46680:SF1">
    <property type="entry name" value="NF-KAPPA-B INHIBITOR ALPHA"/>
    <property type="match status" value="1"/>
</dbReference>
<feature type="region of interest" description="Disordered" evidence="8">
    <location>
        <begin position="280"/>
        <end position="317"/>
    </location>
</feature>
<dbReference type="GeneID" id="112149154"/>
<comment type="similarity">
    <text evidence="3">Belongs to the NF-kappa-B inhibitor family.</text>
</comment>
<dbReference type="STRING" id="30732.ENSOMEP00000028241"/>
<accession>A0A3B3DED1</accession>
<dbReference type="SMART" id="SM00248">
    <property type="entry name" value="ANK"/>
    <property type="match status" value="5"/>
</dbReference>
<proteinExistence type="inferred from homology"/>
<dbReference type="InterPro" id="IPR051070">
    <property type="entry name" value="NF-kappa-B_inhibitor"/>
</dbReference>
<evidence type="ECO:0000256" key="4">
    <source>
        <dbReference type="ARBA" id="ARBA00041123"/>
    </source>
</evidence>